<dbReference type="AlphaFoldDB" id="A0A2W7U783"/>
<comment type="caution">
    <text evidence="2">The sequence shown here is derived from an EMBL/GenBank/DDBJ whole genome shotgun (WGS) entry which is preliminary data.</text>
</comment>
<keyword evidence="1" id="KW-0732">Signal</keyword>
<dbReference type="RefSeq" id="WP_111410400.1">
    <property type="nucleotide sequence ID" value="NZ_QKXH01000007.1"/>
</dbReference>
<accession>A0A2W7U783</accession>
<proteinExistence type="predicted"/>
<evidence type="ECO:0000256" key="1">
    <source>
        <dbReference type="SAM" id="SignalP"/>
    </source>
</evidence>
<evidence type="ECO:0000313" key="2">
    <source>
        <dbReference type="EMBL" id="PZX93119.1"/>
    </source>
</evidence>
<feature type="signal peptide" evidence="1">
    <location>
        <begin position="1"/>
        <end position="18"/>
    </location>
</feature>
<dbReference type="EMBL" id="QKXH01000007">
    <property type="protein sequence ID" value="PZX93119.1"/>
    <property type="molecule type" value="Genomic_DNA"/>
</dbReference>
<keyword evidence="3" id="KW-1185">Reference proteome</keyword>
<sequence>MKTIFTIALTLFTSFLFADSHIIVKQNGEKLEVNYVTTKNNTVYYSVSGNSTLNEISLFAIEKIIDKKTNSLIIDNHKVDVSGKTGYKKVQFLTKDQTIGLQQGAILKTIIHKPKGFTKSDWIAEALTNIKKQAAKQGFPFVVITKQTDSKIEAMAYTY</sequence>
<dbReference type="Proteomes" id="UP000249177">
    <property type="component" value="Unassembled WGS sequence"/>
</dbReference>
<name>A0A2W7U783_9FLAO</name>
<organism evidence="2 3">
    <name type="scientific">Flavobacterium aquariorum</name>
    <dbReference type="NCBI Taxonomy" id="2217670"/>
    <lineage>
        <taxon>Bacteria</taxon>
        <taxon>Pseudomonadati</taxon>
        <taxon>Bacteroidota</taxon>
        <taxon>Flavobacteriia</taxon>
        <taxon>Flavobacteriales</taxon>
        <taxon>Flavobacteriaceae</taxon>
        <taxon>Flavobacterium</taxon>
    </lineage>
</organism>
<feature type="chain" id="PRO_5016077349" evidence="1">
    <location>
        <begin position="19"/>
        <end position="159"/>
    </location>
</feature>
<gene>
    <name evidence="2" type="ORF">DOS84_12200</name>
</gene>
<evidence type="ECO:0000313" key="3">
    <source>
        <dbReference type="Proteomes" id="UP000249177"/>
    </source>
</evidence>
<reference evidence="2 3" key="1">
    <citation type="submission" date="2018-06" db="EMBL/GenBank/DDBJ databases">
        <title>Flavobacterium sp IMCC34762, genome.</title>
        <authorList>
            <person name="Joung Y."/>
            <person name="Cho J."/>
            <person name="Song J."/>
        </authorList>
    </citation>
    <scope>NUCLEOTIDE SEQUENCE [LARGE SCALE GENOMIC DNA]</scope>
    <source>
        <strain evidence="2 3">IMCC34762</strain>
    </source>
</reference>
<dbReference type="OrthoDB" id="1347412at2"/>
<protein>
    <submittedName>
        <fullName evidence="2">Uncharacterized protein</fullName>
    </submittedName>
</protein>